<sequence length="341" mass="37660">MKKLLTRLMLVISMLTILAGCGTAKESTGSETKSTSAAASDNNKTVENKHTIKDARTTLEFDKIPERIVVLQWQEAEFLLALGIQPVGFADIPNWDLWVNIEPKLAADVVDVGSRVEPSLEAIAELKPDLIIGTLSWHEGYLEQLESIAPTALFETSINGTNYTNEYDKMLDTFREFGTFFDKEAEAEAVIAKLEKTISDGQEKLKDAEFPTKEFLAAMAYSGTQAPEFRLYNNRSQTATLISKLGLTNALTEPKGDGTFDVTNVEALTAFKDVLFMHIVQDTDNVFENNLKGASVWEDLYFVQKDQMYGLGGDTWPQGGPYSAITIVNKTVESLTSAEGK</sequence>
<evidence type="ECO:0000256" key="1">
    <source>
        <dbReference type="ARBA" id="ARBA00004196"/>
    </source>
</evidence>
<dbReference type="InterPro" id="IPR051313">
    <property type="entry name" value="Bact_iron-sidero_bind"/>
</dbReference>
<comment type="subcellular location">
    <subcellularLocation>
        <location evidence="1">Cell envelope</location>
    </subcellularLocation>
</comment>
<evidence type="ECO:0000256" key="5">
    <source>
        <dbReference type="SAM" id="MobiDB-lite"/>
    </source>
</evidence>
<dbReference type="Proteomes" id="UP000192940">
    <property type="component" value="Chromosome I"/>
</dbReference>
<proteinExistence type="inferred from homology"/>
<dbReference type="PROSITE" id="PS50983">
    <property type="entry name" value="FE_B12_PBP"/>
    <property type="match status" value="1"/>
</dbReference>
<gene>
    <name evidence="8" type="ORF">SAMN05661091_3233</name>
</gene>
<dbReference type="InterPro" id="IPR002491">
    <property type="entry name" value="ABC_transptr_periplasmic_BD"/>
</dbReference>
<dbReference type="PANTHER" id="PTHR30532">
    <property type="entry name" value="IRON III DICITRATE-BINDING PERIPLASMIC PROTEIN"/>
    <property type="match status" value="1"/>
</dbReference>
<evidence type="ECO:0000259" key="7">
    <source>
        <dbReference type="PROSITE" id="PS50983"/>
    </source>
</evidence>
<dbReference type="PROSITE" id="PS51257">
    <property type="entry name" value="PROKAR_LIPOPROTEIN"/>
    <property type="match status" value="1"/>
</dbReference>
<dbReference type="PANTHER" id="PTHR30532:SF29">
    <property type="entry name" value="FE(3+) DICITRATE-BINDING PERIPLASMIC PROTEIN"/>
    <property type="match status" value="1"/>
</dbReference>
<dbReference type="RefSeq" id="WP_208914113.1">
    <property type="nucleotide sequence ID" value="NZ_LT840184.1"/>
</dbReference>
<dbReference type="CDD" id="cd01146">
    <property type="entry name" value="FhuD"/>
    <property type="match status" value="1"/>
</dbReference>
<feature type="signal peptide" evidence="6">
    <location>
        <begin position="1"/>
        <end position="19"/>
    </location>
</feature>
<feature type="compositionally biased region" description="Low complexity" evidence="5">
    <location>
        <begin position="25"/>
        <end position="40"/>
    </location>
</feature>
<evidence type="ECO:0000256" key="3">
    <source>
        <dbReference type="ARBA" id="ARBA00022448"/>
    </source>
</evidence>
<dbReference type="STRING" id="1313296.SAMN05661091_3233"/>
<dbReference type="Gene3D" id="3.40.50.1980">
    <property type="entry name" value="Nitrogenase molybdenum iron protein domain"/>
    <property type="match status" value="2"/>
</dbReference>
<dbReference type="Pfam" id="PF01497">
    <property type="entry name" value="Peripla_BP_2"/>
    <property type="match status" value="1"/>
</dbReference>
<dbReference type="EMBL" id="LT840184">
    <property type="protein sequence ID" value="SMF85976.1"/>
    <property type="molecule type" value="Genomic_DNA"/>
</dbReference>
<evidence type="ECO:0000313" key="9">
    <source>
        <dbReference type="Proteomes" id="UP000192940"/>
    </source>
</evidence>
<dbReference type="GO" id="GO:0030288">
    <property type="term" value="C:outer membrane-bounded periplasmic space"/>
    <property type="evidence" value="ECO:0007669"/>
    <property type="project" value="TreeGrafter"/>
</dbReference>
<evidence type="ECO:0000256" key="6">
    <source>
        <dbReference type="SAM" id="SignalP"/>
    </source>
</evidence>
<evidence type="ECO:0000256" key="2">
    <source>
        <dbReference type="ARBA" id="ARBA00008814"/>
    </source>
</evidence>
<dbReference type="GO" id="GO:1901678">
    <property type="term" value="P:iron coordination entity transport"/>
    <property type="evidence" value="ECO:0007669"/>
    <property type="project" value="UniProtKB-ARBA"/>
</dbReference>
<evidence type="ECO:0000313" key="8">
    <source>
        <dbReference type="EMBL" id="SMF85976.1"/>
    </source>
</evidence>
<feature type="chain" id="PRO_5039034830" evidence="6">
    <location>
        <begin position="20"/>
        <end position="341"/>
    </location>
</feature>
<feature type="region of interest" description="Disordered" evidence="5">
    <location>
        <begin position="25"/>
        <end position="45"/>
    </location>
</feature>
<accession>A0A1X7HFV5</accession>
<protein>
    <submittedName>
        <fullName evidence="8">Iron complex transport system substrate-binding protein</fullName>
    </submittedName>
</protein>
<organism evidence="8 9">
    <name type="scientific">Paenibacillus uliginis N3/975</name>
    <dbReference type="NCBI Taxonomy" id="1313296"/>
    <lineage>
        <taxon>Bacteria</taxon>
        <taxon>Bacillati</taxon>
        <taxon>Bacillota</taxon>
        <taxon>Bacilli</taxon>
        <taxon>Bacillales</taxon>
        <taxon>Paenibacillaceae</taxon>
        <taxon>Paenibacillus</taxon>
    </lineage>
</organism>
<feature type="domain" description="Fe/B12 periplasmic-binding" evidence="7">
    <location>
        <begin position="67"/>
        <end position="339"/>
    </location>
</feature>
<name>A0A1X7HFV5_9BACL</name>
<evidence type="ECO:0000256" key="4">
    <source>
        <dbReference type="ARBA" id="ARBA00022729"/>
    </source>
</evidence>
<keyword evidence="4 6" id="KW-0732">Signal</keyword>
<dbReference type="AlphaFoldDB" id="A0A1X7HFV5"/>
<keyword evidence="9" id="KW-1185">Reference proteome</keyword>
<dbReference type="SUPFAM" id="SSF53807">
    <property type="entry name" value="Helical backbone' metal receptor"/>
    <property type="match status" value="1"/>
</dbReference>
<reference evidence="9" key="1">
    <citation type="submission" date="2017-04" db="EMBL/GenBank/DDBJ databases">
        <authorList>
            <person name="Varghese N."/>
            <person name="Submissions S."/>
        </authorList>
    </citation>
    <scope>NUCLEOTIDE SEQUENCE [LARGE SCALE GENOMIC DNA]</scope>
    <source>
        <strain evidence="9">N3/975</strain>
    </source>
</reference>
<dbReference type="PRINTS" id="PR01715">
    <property type="entry name" value="FERRIBNDNGPP"/>
</dbReference>
<comment type="similarity">
    <text evidence="2">Belongs to the bacterial solute-binding protein 8 family.</text>
</comment>
<keyword evidence="3" id="KW-0813">Transport</keyword>